<organism evidence="2 3">
    <name type="scientific">Octopus vulgaris</name>
    <name type="common">Common octopus</name>
    <dbReference type="NCBI Taxonomy" id="6645"/>
    <lineage>
        <taxon>Eukaryota</taxon>
        <taxon>Metazoa</taxon>
        <taxon>Spiralia</taxon>
        <taxon>Lophotrochozoa</taxon>
        <taxon>Mollusca</taxon>
        <taxon>Cephalopoda</taxon>
        <taxon>Coleoidea</taxon>
        <taxon>Octopodiformes</taxon>
        <taxon>Octopoda</taxon>
        <taxon>Incirrata</taxon>
        <taxon>Octopodidae</taxon>
        <taxon>Octopus</taxon>
    </lineage>
</organism>
<protein>
    <submittedName>
        <fullName evidence="2">Uncharacterized protein</fullName>
    </submittedName>
</protein>
<proteinExistence type="predicted"/>
<feature type="region of interest" description="Disordered" evidence="1">
    <location>
        <begin position="1"/>
        <end position="39"/>
    </location>
</feature>
<evidence type="ECO:0000256" key="1">
    <source>
        <dbReference type="SAM" id="MobiDB-lite"/>
    </source>
</evidence>
<gene>
    <name evidence="2" type="ORF">OCTVUL_1B008981</name>
</gene>
<feature type="compositionally biased region" description="Basic and acidic residues" evidence="1">
    <location>
        <begin position="1"/>
        <end position="12"/>
    </location>
</feature>
<dbReference type="EMBL" id="OX597821">
    <property type="protein sequence ID" value="CAI9726430.1"/>
    <property type="molecule type" value="Genomic_DNA"/>
</dbReference>
<evidence type="ECO:0000313" key="2">
    <source>
        <dbReference type="EMBL" id="CAI9726430.1"/>
    </source>
</evidence>
<sequence>MRSTIRENRRDYGDEEEGVEEEDEEEEKEDDAINGNHSWVGGDLTAAAIAAGAGAAEVDDDADCGREKAVV</sequence>
<name>A0AA36B1V9_OCTVU</name>
<dbReference type="AlphaFoldDB" id="A0AA36B1V9"/>
<dbReference type="Proteomes" id="UP001162480">
    <property type="component" value="Chromosome 8"/>
</dbReference>
<accession>A0AA36B1V9</accession>
<feature type="compositionally biased region" description="Acidic residues" evidence="1">
    <location>
        <begin position="13"/>
        <end position="32"/>
    </location>
</feature>
<keyword evidence="3" id="KW-1185">Reference proteome</keyword>
<evidence type="ECO:0000313" key="3">
    <source>
        <dbReference type="Proteomes" id="UP001162480"/>
    </source>
</evidence>
<reference evidence="2" key="1">
    <citation type="submission" date="2023-08" db="EMBL/GenBank/DDBJ databases">
        <authorList>
            <person name="Alioto T."/>
            <person name="Alioto T."/>
            <person name="Gomez Garrido J."/>
        </authorList>
    </citation>
    <scope>NUCLEOTIDE SEQUENCE</scope>
</reference>